<feature type="compositionally biased region" description="Polar residues" evidence="1">
    <location>
        <begin position="13"/>
        <end position="24"/>
    </location>
</feature>
<reference evidence="2" key="1">
    <citation type="submission" date="2019-03" db="EMBL/GenBank/DDBJ databases">
        <title>WGS assembly of Setaria viridis.</title>
        <authorList>
            <person name="Huang P."/>
            <person name="Jenkins J."/>
            <person name="Grimwood J."/>
            <person name="Barry K."/>
            <person name="Healey A."/>
            <person name="Mamidi S."/>
            <person name="Sreedasyam A."/>
            <person name="Shu S."/>
            <person name="Feldman M."/>
            <person name="Wu J."/>
            <person name="Yu Y."/>
            <person name="Chen C."/>
            <person name="Johnson J."/>
            <person name="Rokhsar D."/>
            <person name="Baxter I."/>
            <person name="Schmutz J."/>
            <person name="Brutnell T."/>
            <person name="Kellogg E."/>
        </authorList>
    </citation>
    <scope>NUCLEOTIDE SEQUENCE [LARGE SCALE GENOMIC DNA]</scope>
</reference>
<sequence length="89" mass="9927">MTFTGAGSRPSRKQINLTNPSSVRRNWMRRRSGRDEPGDSAIQSISAHRVVHAPGSPTNPSCSGLSFVSWELSARVTFTRRVFPDDRLQ</sequence>
<evidence type="ECO:0000313" key="3">
    <source>
        <dbReference type="Proteomes" id="UP000298652"/>
    </source>
</evidence>
<evidence type="ECO:0000313" key="2">
    <source>
        <dbReference type="EMBL" id="TKW26513.1"/>
    </source>
</evidence>
<evidence type="ECO:0000256" key="1">
    <source>
        <dbReference type="SAM" id="MobiDB-lite"/>
    </source>
</evidence>
<organism evidence="2 3">
    <name type="scientific">Setaria viridis</name>
    <name type="common">Green bristlegrass</name>
    <name type="synonym">Setaria italica subsp. viridis</name>
    <dbReference type="NCBI Taxonomy" id="4556"/>
    <lineage>
        <taxon>Eukaryota</taxon>
        <taxon>Viridiplantae</taxon>
        <taxon>Streptophyta</taxon>
        <taxon>Embryophyta</taxon>
        <taxon>Tracheophyta</taxon>
        <taxon>Spermatophyta</taxon>
        <taxon>Magnoliopsida</taxon>
        <taxon>Liliopsida</taxon>
        <taxon>Poales</taxon>
        <taxon>Poaceae</taxon>
        <taxon>PACMAD clade</taxon>
        <taxon>Panicoideae</taxon>
        <taxon>Panicodae</taxon>
        <taxon>Paniceae</taxon>
        <taxon>Cenchrinae</taxon>
        <taxon>Setaria</taxon>
    </lineage>
</organism>
<dbReference type="EMBL" id="CM016554">
    <property type="protein sequence ID" value="TKW26513.1"/>
    <property type="molecule type" value="Genomic_DNA"/>
</dbReference>
<dbReference type="Proteomes" id="UP000298652">
    <property type="component" value="Chromosome 3"/>
</dbReference>
<keyword evidence="3" id="KW-1185">Reference proteome</keyword>
<proteinExistence type="predicted"/>
<gene>
    <name evidence="2" type="ORF">SEVIR_3G195250v2</name>
</gene>
<dbReference type="Gramene" id="TKW26513">
    <property type="protein sequence ID" value="TKW26513"/>
    <property type="gene ID" value="SEVIR_3G195250v2"/>
</dbReference>
<dbReference type="AlphaFoldDB" id="A0A4U6VEZ2"/>
<accession>A0A4U6VEZ2</accession>
<feature type="region of interest" description="Disordered" evidence="1">
    <location>
        <begin position="1"/>
        <end position="42"/>
    </location>
</feature>
<protein>
    <submittedName>
        <fullName evidence="2">Uncharacterized protein</fullName>
    </submittedName>
</protein>
<name>A0A4U6VEZ2_SETVI</name>